<keyword evidence="2" id="KW-1185">Reference proteome</keyword>
<evidence type="ECO:0000313" key="1">
    <source>
        <dbReference type="EMBL" id="MDO7874219.1"/>
    </source>
</evidence>
<dbReference type="RefSeq" id="WP_305005534.1">
    <property type="nucleotide sequence ID" value="NZ_JAUQSY010000003.1"/>
</dbReference>
<protein>
    <recommendedName>
        <fullName evidence="3">Carboxypeptidase regulatory-like domain-containing protein</fullName>
    </recommendedName>
</protein>
<proteinExistence type="predicted"/>
<accession>A0ABT9B7G4</accession>
<organism evidence="1 2">
    <name type="scientific">Hymenobacter aranciens</name>
    <dbReference type="NCBI Taxonomy" id="3063996"/>
    <lineage>
        <taxon>Bacteria</taxon>
        <taxon>Pseudomonadati</taxon>
        <taxon>Bacteroidota</taxon>
        <taxon>Cytophagia</taxon>
        <taxon>Cytophagales</taxon>
        <taxon>Hymenobacteraceae</taxon>
        <taxon>Hymenobacter</taxon>
    </lineage>
</organism>
<evidence type="ECO:0000313" key="2">
    <source>
        <dbReference type="Proteomes" id="UP001176429"/>
    </source>
</evidence>
<dbReference type="Proteomes" id="UP001176429">
    <property type="component" value="Unassembled WGS sequence"/>
</dbReference>
<reference evidence="1" key="1">
    <citation type="submission" date="2023-07" db="EMBL/GenBank/DDBJ databases">
        <authorList>
            <person name="Kim M.K."/>
        </authorList>
    </citation>
    <scope>NUCLEOTIDE SEQUENCE</scope>
    <source>
        <strain evidence="1">ASUV-10-1</strain>
    </source>
</reference>
<gene>
    <name evidence="1" type="ORF">Q5H93_05700</name>
</gene>
<dbReference type="EMBL" id="JAUQSY010000003">
    <property type="protein sequence ID" value="MDO7874219.1"/>
    <property type="molecule type" value="Genomic_DNA"/>
</dbReference>
<comment type="caution">
    <text evidence="1">The sequence shown here is derived from an EMBL/GenBank/DDBJ whole genome shotgun (WGS) entry which is preliminary data.</text>
</comment>
<sequence length="244" mass="26305">MRNSSYPALTALFLALCTTACQKKKGLESCSSDCTTVAGRLLTANGQAPIGGATVLVRCINPAGLAAGAKARVKAKGRTDASGTYRISFYITDSEQTQYAQFFVEYIVDDDAYYSIENQNYASLDDAKRDTLMQLPDFTIPRLAHVCLSITNPHQLTATHGKFGSSFSSCYGVNSASTPTIGILFWDYLMSLDELPNSIKYPTPIAGDQPILVQHSRTVNGVSTVSTDSLFIPAGTTSNYTVTY</sequence>
<name>A0ABT9B7G4_9BACT</name>
<evidence type="ECO:0008006" key="3">
    <source>
        <dbReference type="Google" id="ProtNLM"/>
    </source>
</evidence>